<dbReference type="AlphaFoldDB" id="A0ABD0J4H4"/>
<evidence type="ECO:0000313" key="1">
    <source>
        <dbReference type="EMBL" id="KAK7458971.1"/>
    </source>
</evidence>
<dbReference type="Proteomes" id="UP001519460">
    <property type="component" value="Unassembled WGS sequence"/>
</dbReference>
<dbReference type="EMBL" id="JACVVK020000660">
    <property type="protein sequence ID" value="KAK7458971.1"/>
    <property type="molecule type" value="Genomic_DNA"/>
</dbReference>
<protein>
    <submittedName>
        <fullName evidence="1">Uncharacterized protein</fullName>
    </submittedName>
</protein>
<sequence>SMDYGYTGMFVGLTKRTLNSKFGFFSFLLIAKSKRETYWSHRLWSVVDSRVTDDACVVIWKTMEVL</sequence>
<organism evidence="1 2">
    <name type="scientific">Batillaria attramentaria</name>
    <dbReference type="NCBI Taxonomy" id="370345"/>
    <lineage>
        <taxon>Eukaryota</taxon>
        <taxon>Metazoa</taxon>
        <taxon>Spiralia</taxon>
        <taxon>Lophotrochozoa</taxon>
        <taxon>Mollusca</taxon>
        <taxon>Gastropoda</taxon>
        <taxon>Caenogastropoda</taxon>
        <taxon>Sorbeoconcha</taxon>
        <taxon>Cerithioidea</taxon>
        <taxon>Batillariidae</taxon>
        <taxon>Batillaria</taxon>
    </lineage>
</organism>
<keyword evidence="2" id="KW-1185">Reference proteome</keyword>
<feature type="non-terminal residue" evidence="1">
    <location>
        <position position="1"/>
    </location>
</feature>
<comment type="caution">
    <text evidence="1">The sequence shown here is derived from an EMBL/GenBank/DDBJ whole genome shotgun (WGS) entry which is preliminary data.</text>
</comment>
<gene>
    <name evidence="1" type="ORF">BaRGS_00039027</name>
</gene>
<accession>A0ABD0J4H4</accession>
<proteinExistence type="predicted"/>
<name>A0ABD0J4H4_9CAEN</name>
<evidence type="ECO:0000313" key="2">
    <source>
        <dbReference type="Proteomes" id="UP001519460"/>
    </source>
</evidence>
<reference evidence="1 2" key="1">
    <citation type="journal article" date="2023" name="Sci. Data">
        <title>Genome assembly of the Korean intertidal mud-creeper Batillaria attramentaria.</title>
        <authorList>
            <person name="Patra A.K."/>
            <person name="Ho P.T."/>
            <person name="Jun S."/>
            <person name="Lee S.J."/>
            <person name="Kim Y."/>
            <person name="Won Y.J."/>
        </authorList>
    </citation>
    <scope>NUCLEOTIDE SEQUENCE [LARGE SCALE GENOMIC DNA]</scope>
    <source>
        <strain evidence="1">Wonlab-2016</strain>
    </source>
</reference>